<gene>
    <name evidence="1" type="ORF">OS123_00340</name>
</gene>
<dbReference type="Gene3D" id="3.40.50.1820">
    <property type="entry name" value="alpha/beta hydrolase"/>
    <property type="match status" value="1"/>
</dbReference>
<dbReference type="SUPFAM" id="SSF53474">
    <property type="entry name" value="alpha/beta-Hydrolases"/>
    <property type="match status" value="1"/>
</dbReference>
<proteinExistence type="predicted"/>
<dbReference type="Pfam" id="PF03583">
    <property type="entry name" value="LIP"/>
    <property type="match status" value="1"/>
</dbReference>
<dbReference type="InterPro" id="IPR029058">
    <property type="entry name" value="AB_hydrolase_fold"/>
</dbReference>
<organism evidence="1 2">
    <name type="scientific">Corynebacterium antarcticum</name>
    <dbReference type="NCBI Taxonomy" id="2800405"/>
    <lineage>
        <taxon>Bacteria</taxon>
        <taxon>Bacillati</taxon>
        <taxon>Actinomycetota</taxon>
        <taxon>Actinomycetes</taxon>
        <taxon>Mycobacteriales</taxon>
        <taxon>Corynebacteriaceae</taxon>
        <taxon>Corynebacterium</taxon>
    </lineage>
</organism>
<dbReference type="GO" id="GO:0016042">
    <property type="term" value="P:lipid catabolic process"/>
    <property type="evidence" value="ECO:0007669"/>
    <property type="project" value="InterPro"/>
</dbReference>
<dbReference type="RefSeq" id="WP_267168874.1">
    <property type="nucleotide sequence ID" value="NZ_JAPMKX010000001.1"/>
</dbReference>
<comment type="caution">
    <text evidence="1">The sequence shown here is derived from an EMBL/GenBank/DDBJ whole genome shotgun (WGS) entry which is preliminary data.</text>
</comment>
<reference evidence="1" key="1">
    <citation type="submission" date="2022-11" db="EMBL/GenBank/DDBJ databases">
        <title>Corynebacterium sp. isolated from Penguins.</title>
        <authorList>
            <person name="Sedlar K."/>
            <person name="Svec P."/>
        </authorList>
    </citation>
    <scope>NUCLEOTIDE SEQUENCE</scope>
    <source>
        <strain evidence="1">P5875</strain>
    </source>
</reference>
<accession>A0A9Q4CA79</accession>
<protein>
    <submittedName>
        <fullName evidence="1">Triacylglycerol lipase</fullName>
    </submittedName>
</protein>
<evidence type="ECO:0000313" key="1">
    <source>
        <dbReference type="EMBL" id="MCX7536999.1"/>
    </source>
</evidence>
<dbReference type="Gene3D" id="1.10.260.130">
    <property type="match status" value="1"/>
</dbReference>
<dbReference type="PANTHER" id="PTHR34853:SF1">
    <property type="entry name" value="LIPASE 5"/>
    <property type="match status" value="1"/>
</dbReference>
<sequence length="429" mass="45705">MSSRPVSPHLRTVASVLLRTVLPVTVDVVRSQVARWMSGERADIRYPERRRVPGSVADAAPGTVLSAEPVQVLGAGSRLNPATATAFCYATRDSSGRVIPATGVLLRSRRLTADHAGPRPLIAFAPSTQGVARHCDPSVSCTVGLDLFLRPPVDCIIAYELPVLLALVASGFHVVFIDYPRDEVTGVQYYGDNIAGGQALADAVRAAVELGVSPRAPLGLWGFSQGGGAVGWLVENPGYAPDVIPRAAVVGSPPSDLGAVLGHVDGGLITGALAYAVAGLVVSSDDLRRTLWPLFNDHGRAQIRANTATCAGGSIVTSAWASTRRWTVSGLSLAELAESLPVVRRALRRQLLGKRRPSCPVLLWGSANDDVIPVGQVREVARHWAGRGGDVSYRESVMPRLPGRTTLNHFLPYYLRLPRNIAWLLSALR</sequence>
<dbReference type="GO" id="GO:0004806">
    <property type="term" value="F:triacylglycerol lipase activity"/>
    <property type="evidence" value="ECO:0007669"/>
    <property type="project" value="InterPro"/>
</dbReference>
<dbReference type="Proteomes" id="UP001070238">
    <property type="component" value="Unassembled WGS sequence"/>
</dbReference>
<evidence type="ECO:0000313" key="2">
    <source>
        <dbReference type="Proteomes" id="UP001070238"/>
    </source>
</evidence>
<dbReference type="PANTHER" id="PTHR34853">
    <property type="match status" value="1"/>
</dbReference>
<name>A0A9Q4CA79_9CORY</name>
<dbReference type="AlphaFoldDB" id="A0A9Q4CA79"/>
<dbReference type="EMBL" id="JAPMKX010000001">
    <property type="protein sequence ID" value="MCX7536999.1"/>
    <property type="molecule type" value="Genomic_DNA"/>
</dbReference>
<dbReference type="InterPro" id="IPR005152">
    <property type="entry name" value="Lipase_secreted"/>
</dbReference>